<gene>
    <name evidence="2" type="ORF">KIN20_037133</name>
</gene>
<reference evidence="2" key="1">
    <citation type="submission" date="2021-06" db="EMBL/GenBank/DDBJ databases">
        <title>Parelaphostrongylus tenuis whole genome reference sequence.</title>
        <authorList>
            <person name="Garwood T.J."/>
            <person name="Larsen P.A."/>
            <person name="Fountain-Jones N.M."/>
            <person name="Garbe J.R."/>
            <person name="Macchietto M.G."/>
            <person name="Kania S.A."/>
            <person name="Gerhold R.W."/>
            <person name="Richards J.E."/>
            <person name="Wolf T.M."/>
        </authorList>
    </citation>
    <scope>NUCLEOTIDE SEQUENCE</scope>
    <source>
        <strain evidence="2">MNPRO001-30</strain>
        <tissue evidence="2">Meninges</tissue>
    </source>
</reference>
<feature type="region of interest" description="Disordered" evidence="1">
    <location>
        <begin position="784"/>
        <end position="807"/>
    </location>
</feature>
<evidence type="ECO:0000256" key="1">
    <source>
        <dbReference type="SAM" id="MobiDB-lite"/>
    </source>
</evidence>
<feature type="region of interest" description="Disordered" evidence="1">
    <location>
        <begin position="580"/>
        <end position="607"/>
    </location>
</feature>
<organism evidence="2 3">
    <name type="scientific">Parelaphostrongylus tenuis</name>
    <name type="common">Meningeal worm</name>
    <dbReference type="NCBI Taxonomy" id="148309"/>
    <lineage>
        <taxon>Eukaryota</taxon>
        <taxon>Metazoa</taxon>
        <taxon>Ecdysozoa</taxon>
        <taxon>Nematoda</taxon>
        <taxon>Chromadorea</taxon>
        <taxon>Rhabditida</taxon>
        <taxon>Rhabditina</taxon>
        <taxon>Rhabditomorpha</taxon>
        <taxon>Strongyloidea</taxon>
        <taxon>Metastrongylidae</taxon>
        <taxon>Parelaphostrongylus</taxon>
    </lineage>
</organism>
<evidence type="ECO:0000313" key="3">
    <source>
        <dbReference type="Proteomes" id="UP001196413"/>
    </source>
</evidence>
<proteinExistence type="predicted"/>
<accession>A0AAD5RE49</accession>
<keyword evidence="3" id="KW-1185">Reference proteome</keyword>
<feature type="compositionally biased region" description="Polar residues" evidence="1">
    <location>
        <begin position="1051"/>
        <end position="1074"/>
    </location>
</feature>
<feature type="compositionally biased region" description="Basic and acidic residues" evidence="1">
    <location>
        <begin position="784"/>
        <end position="798"/>
    </location>
</feature>
<feature type="region of interest" description="Disordered" evidence="1">
    <location>
        <begin position="826"/>
        <end position="862"/>
    </location>
</feature>
<dbReference type="EMBL" id="JAHQIW010007459">
    <property type="protein sequence ID" value="KAJ1374445.1"/>
    <property type="molecule type" value="Genomic_DNA"/>
</dbReference>
<dbReference type="AlphaFoldDB" id="A0AAD5RE49"/>
<feature type="region of interest" description="Disordered" evidence="1">
    <location>
        <begin position="437"/>
        <end position="476"/>
    </location>
</feature>
<feature type="region of interest" description="Disordered" evidence="1">
    <location>
        <begin position="44"/>
        <end position="65"/>
    </location>
</feature>
<evidence type="ECO:0000313" key="2">
    <source>
        <dbReference type="EMBL" id="KAJ1374445.1"/>
    </source>
</evidence>
<protein>
    <submittedName>
        <fullName evidence="2">Uncharacterized protein</fullName>
    </submittedName>
</protein>
<feature type="compositionally biased region" description="Polar residues" evidence="1">
    <location>
        <begin position="56"/>
        <end position="65"/>
    </location>
</feature>
<dbReference type="Proteomes" id="UP001196413">
    <property type="component" value="Unassembled WGS sequence"/>
</dbReference>
<comment type="caution">
    <text evidence="2">The sequence shown here is derived from an EMBL/GenBank/DDBJ whole genome shotgun (WGS) entry which is preliminary data.</text>
</comment>
<feature type="region of interest" description="Disordered" evidence="1">
    <location>
        <begin position="1245"/>
        <end position="1268"/>
    </location>
</feature>
<feature type="region of interest" description="Disordered" evidence="1">
    <location>
        <begin position="1039"/>
        <end position="1078"/>
    </location>
</feature>
<name>A0AAD5RE49_PARTN</name>
<sequence>MNRFVAIGLDQQHNASSQQNICSSVHSIPCKDPSNSLRESAANLYNSGGESDHQRNASSQQNIGSSVHSIACKGPLSSLRQSAVDLPSTNLEPGLETHARSEQNICLSVDSTACHDSQNSVKSFTLSRRPSYLRENKNVKAPPPSPVVGHSFGTAPDSISRPPSRISLHGFETNNGGLWYHFSDSERSRDSASNKLTLSQTPTKSAKSSLKARAKSIVFPKVFQLRLPTTGDFTITWIHYMLFVYYSLKPLRSRSSTTSVRNEVNFASIPQLYSHPNDRFDVDSGGEPFRPTSEHKFTPHVPKSESRLRLLSETTNVDGNKAPHTNSVDVDTQLLSVPIESNSGEKCGNTFVQQSETPLVRGLEIVPPALFVTDALTPNRAVSDLDDNCDFNSPASFNRTHFSREMYQRRWITEPHQCEVGIQTGETIRLRQKMFDSEEQPCGPDKVVEQGAKPDQPRGSPSYRQFASSPFEKRGHPAPVVLNTMLQNRQRLMERNTSEDFRVLEKTSPLAYRTDHKTEVEQQQHHVQKRQPPVDNYHQYETRTHQKWTSNTRSHWEGRKLDENFNELRSDNRNEMEKHCGTGGPTGVPESGEQYSGSSHRVEVSEKPFEGRETIVERCERYEEKTVHLDSTVHHWKRNILSEQQMDATRKFGKSSHKVDGTSGATGSDQPIVIPKEAVKQLRQEVMDESRQPATPKTSRVRCFNIQQTSTGQEKPLAAPQIKTFSLSSNNEVLSPTSQYRISIKHALSPFGPTSQKHEAYGFNNEGSDQTSYKWKVADIDTKKQYKEPDARSSDARSGRSGSTVRRHIPRGRIRDLAALFNKMSREAERETTTARGKSLPPPKKHSKIVRTNSVRRPPDSPVRINILNEESERLLGQLESREPSMKELPSAAQDIVNENLMSNSPCHLVSSEKDNYRDTQAPPFHPLNWANLQPAGGEVVVVANEEVESTDSRIELRRTSTPLENRGNGDLANVFCGVPSIPSPNNSATIATKCPRSEFNGNFHYSEQNRREDIHTQKLMNSILHETDGHCGQTVEVKASPPPQRLSLMHPNSSQKDYYSQYKQPSNGQQYRSVESCPPPSTCARTCAPHLPNTEQERVDGEIDRMFEFVDEHDGISTIGRESLSERKISVLKHDEYGSVQGDGVGHLPELPPRPPQPPMSYSIYSPKQPGYNSAFKYSMSQYRDVQRSQHMGRTSVDLPARFSSPTAPTAGIGVSTYKSREGTIGEKVNIFNNVSRSPYTHPSALATSTPVDSPQGTACSQQGEFF</sequence>